<dbReference type="Proteomes" id="UP000054270">
    <property type="component" value="Unassembled WGS sequence"/>
</dbReference>
<proteinExistence type="predicted"/>
<protein>
    <submittedName>
        <fullName evidence="2">Uncharacterized protein</fullName>
    </submittedName>
</protein>
<name>A0A0D2Q0X7_HYPSF</name>
<feature type="compositionally biased region" description="Basic residues" evidence="1">
    <location>
        <begin position="107"/>
        <end position="118"/>
    </location>
</feature>
<keyword evidence="3" id="KW-1185">Reference proteome</keyword>
<feature type="compositionally biased region" description="Basic and acidic residues" evidence="1">
    <location>
        <begin position="192"/>
        <end position="209"/>
    </location>
</feature>
<reference evidence="3" key="1">
    <citation type="submission" date="2014-04" db="EMBL/GenBank/DDBJ databases">
        <title>Evolutionary Origins and Diversification of the Mycorrhizal Mutualists.</title>
        <authorList>
            <consortium name="DOE Joint Genome Institute"/>
            <consortium name="Mycorrhizal Genomics Consortium"/>
            <person name="Kohler A."/>
            <person name="Kuo A."/>
            <person name="Nagy L.G."/>
            <person name="Floudas D."/>
            <person name="Copeland A."/>
            <person name="Barry K.W."/>
            <person name="Cichocki N."/>
            <person name="Veneault-Fourrey C."/>
            <person name="LaButti K."/>
            <person name="Lindquist E.A."/>
            <person name="Lipzen A."/>
            <person name="Lundell T."/>
            <person name="Morin E."/>
            <person name="Murat C."/>
            <person name="Riley R."/>
            <person name="Ohm R."/>
            <person name="Sun H."/>
            <person name="Tunlid A."/>
            <person name="Henrissat B."/>
            <person name="Grigoriev I.V."/>
            <person name="Hibbett D.S."/>
            <person name="Martin F."/>
        </authorList>
    </citation>
    <scope>NUCLEOTIDE SEQUENCE [LARGE SCALE GENOMIC DNA]</scope>
    <source>
        <strain evidence="3">FD-334 SS-4</strain>
    </source>
</reference>
<evidence type="ECO:0000313" key="3">
    <source>
        <dbReference type="Proteomes" id="UP000054270"/>
    </source>
</evidence>
<evidence type="ECO:0000256" key="1">
    <source>
        <dbReference type="SAM" id="MobiDB-lite"/>
    </source>
</evidence>
<sequence length="219" mass="24797">MQSPPSSPEYLDDPLYVIAQTPEGPIYTPEFMTLLEHMLDEANKKTELALQHSFHQQPQTFTHQIDVSYPSDGATSSASPSPLSWNNFVSYVPSAAASASALPLKKIRQSSKPRRQTTAKKNAVWLKADANRKEQERKLFCEHPKFPDCKQRCKTTSDLKRHMLSHEEPKCYCTIGICATNKKGYARIDSLRRHQKDQHTPQERAEHARSRGPAAPWGV</sequence>
<feature type="region of interest" description="Disordered" evidence="1">
    <location>
        <begin position="107"/>
        <end position="128"/>
    </location>
</feature>
<accession>A0A0D2Q0X7</accession>
<feature type="region of interest" description="Disordered" evidence="1">
    <location>
        <begin position="192"/>
        <end position="219"/>
    </location>
</feature>
<evidence type="ECO:0000313" key="2">
    <source>
        <dbReference type="EMBL" id="KJA25175.1"/>
    </source>
</evidence>
<dbReference type="EMBL" id="KN817533">
    <property type="protein sequence ID" value="KJA25175.1"/>
    <property type="molecule type" value="Genomic_DNA"/>
</dbReference>
<dbReference type="AlphaFoldDB" id="A0A0D2Q0X7"/>
<dbReference type="Gene3D" id="3.30.160.60">
    <property type="entry name" value="Classic Zinc Finger"/>
    <property type="match status" value="1"/>
</dbReference>
<organism evidence="2 3">
    <name type="scientific">Hypholoma sublateritium (strain FD-334 SS-4)</name>
    <dbReference type="NCBI Taxonomy" id="945553"/>
    <lineage>
        <taxon>Eukaryota</taxon>
        <taxon>Fungi</taxon>
        <taxon>Dikarya</taxon>
        <taxon>Basidiomycota</taxon>
        <taxon>Agaricomycotina</taxon>
        <taxon>Agaricomycetes</taxon>
        <taxon>Agaricomycetidae</taxon>
        <taxon>Agaricales</taxon>
        <taxon>Agaricineae</taxon>
        <taxon>Strophariaceae</taxon>
        <taxon>Hypholoma</taxon>
    </lineage>
</organism>
<gene>
    <name evidence="2" type="ORF">HYPSUDRAFT_200061</name>
</gene>